<evidence type="ECO:0000313" key="9">
    <source>
        <dbReference type="Proteomes" id="UP001165679"/>
    </source>
</evidence>
<reference evidence="8" key="2">
    <citation type="submission" date="2022-10" db="EMBL/GenBank/DDBJ databases">
        <authorList>
            <person name="Trinh H.N."/>
        </authorList>
    </citation>
    <scope>NUCLEOTIDE SEQUENCE</scope>
    <source>
        <strain evidence="8">RN2-1</strain>
    </source>
</reference>
<proteinExistence type="inferred from homology"/>
<evidence type="ECO:0000256" key="3">
    <source>
        <dbReference type="ARBA" id="ARBA00022634"/>
    </source>
</evidence>
<evidence type="ECO:0000259" key="7">
    <source>
        <dbReference type="Pfam" id="PF12637"/>
    </source>
</evidence>
<organism evidence="8 9">
    <name type="scientific">Limobrevibacterium gyesilva</name>
    <dbReference type="NCBI Taxonomy" id="2991712"/>
    <lineage>
        <taxon>Bacteria</taxon>
        <taxon>Pseudomonadati</taxon>
        <taxon>Pseudomonadota</taxon>
        <taxon>Alphaproteobacteria</taxon>
        <taxon>Acetobacterales</taxon>
        <taxon>Acetobacteraceae</taxon>
        <taxon>Limobrevibacterium</taxon>
    </lineage>
</organism>
<dbReference type="SUPFAM" id="SSF51998">
    <property type="entry name" value="PFL-like glycyl radical enzymes"/>
    <property type="match status" value="1"/>
</dbReference>
<keyword evidence="9" id="KW-1185">Reference proteome</keyword>
<comment type="similarity">
    <text evidence="1">Belongs to the ribonucleoside diphosphate reductase class-2 family.</text>
</comment>
<dbReference type="AlphaFoldDB" id="A0AA42CGY4"/>
<sequence>MTIMLEKTRMWQGVRMRRMAAAPDPDSAPRAVTLPASWDDAAAAALAALAPGAGPATLATAADAWIRPIADRARRAGIETPLAQRLHALLLARRGAPTAPVWRGEAPPCPGFVLNLAAFHDTEHGVDTQAFIEAVDIAATALTLAVPSAQRIAVCMADLAGLLAALGLDYDSDAARQVATALAAALRKHADAASAAMAERFGAVVDGRRHSATTAITAPGPAEALLGVETGGIAPAFSPLHDDGTLTRAARGFLAARGITAEAALAATIAGRSPFPAVPTAAHAAMHDAVAAHLHVMPVRPDATAAEPAGERRDLPARRAGYTQKAAVGGHKLFLRTGEYADGKLGEIFIGMHKEGPAFRGLMDNFAIAVSLGLQHGVPLDAFVEAFTFTRFGPAGTVEGDPAVARATSLLDYVFRNLAVNYLGKTDLPEAEDEDGDTLGDGVRDRAPLLPLDLPREDGPRQRRRALRLVAKG</sequence>
<dbReference type="GO" id="GO:0004748">
    <property type="term" value="F:ribonucleoside-diphosphate reductase activity, thioredoxin disulfide as acceptor"/>
    <property type="evidence" value="ECO:0007669"/>
    <property type="project" value="UniProtKB-EC"/>
</dbReference>
<evidence type="ECO:0000256" key="6">
    <source>
        <dbReference type="SAM" id="MobiDB-lite"/>
    </source>
</evidence>
<feature type="domain" description="TSCPD" evidence="7">
    <location>
        <begin position="316"/>
        <end position="419"/>
    </location>
</feature>
<comment type="catalytic activity">
    <reaction evidence="5">
        <text>a 2'-deoxyribonucleoside 5'-diphosphate + [thioredoxin]-disulfide + H2O = a ribonucleoside 5'-diphosphate + [thioredoxin]-dithiol</text>
        <dbReference type="Rhea" id="RHEA:23252"/>
        <dbReference type="Rhea" id="RHEA-COMP:10698"/>
        <dbReference type="Rhea" id="RHEA-COMP:10700"/>
        <dbReference type="ChEBI" id="CHEBI:15377"/>
        <dbReference type="ChEBI" id="CHEBI:29950"/>
        <dbReference type="ChEBI" id="CHEBI:50058"/>
        <dbReference type="ChEBI" id="CHEBI:57930"/>
        <dbReference type="ChEBI" id="CHEBI:73316"/>
        <dbReference type="EC" id="1.17.4.1"/>
    </reaction>
</comment>
<evidence type="ECO:0000313" key="8">
    <source>
        <dbReference type="EMBL" id="MCW3474437.1"/>
    </source>
</evidence>
<evidence type="ECO:0000256" key="1">
    <source>
        <dbReference type="ARBA" id="ARBA00007405"/>
    </source>
</evidence>
<evidence type="ECO:0000256" key="2">
    <source>
        <dbReference type="ARBA" id="ARBA00012274"/>
    </source>
</evidence>
<dbReference type="Gene3D" id="3.20.70.20">
    <property type="match status" value="1"/>
</dbReference>
<dbReference type="EC" id="1.17.4.1" evidence="2"/>
<keyword evidence="4" id="KW-0547">Nucleotide-binding</keyword>
<accession>A0AA42CGY4</accession>
<dbReference type="Pfam" id="PF12637">
    <property type="entry name" value="TSCPD"/>
    <property type="match status" value="1"/>
</dbReference>
<dbReference type="EMBL" id="JAPDNT010000003">
    <property type="protein sequence ID" value="MCW3474437.1"/>
    <property type="molecule type" value="Genomic_DNA"/>
</dbReference>
<dbReference type="GO" id="GO:0000166">
    <property type="term" value="F:nucleotide binding"/>
    <property type="evidence" value="ECO:0007669"/>
    <property type="project" value="UniProtKB-KW"/>
</dbReference>
<dbReference type="Proteomes" id="UP001165679">
    <property type="component" value="Unassembled WGS sequence"/>
</dbReference>
<dbReference type="GO" id="GO:0071897">
    <property type="term" value="P:DNA biosynthetic process"/>
    <property type="evidence" value="ECO:0007669"/>
    <property type="project" value="UniProtKB-KW"/>
</dbReference>
<feature type="compositionally biased region" description="Acidic residues" evidence="6">
    <location>
        <begin position="429"/>
        <end position="438"/>
    </location>
</feature>
<reference evidence="8" key="1">
    <citation type="submission" date="2022-09" db="EMBL/GenBank/DDBJ databases">
        <title>Rhodovastum sp. nov. RN2-1 isolated from soil in Seongnam, South Korea.</title>
        <authorList>
            <person name="Le N.T."/>
        </authorList>
    </citation>
    <scope>NUCLEOTIDE SEQUENCE</scope>
    <source>
        <strain evidence="8">RN2-1</strain>
    </source>
</reference>
<evidence type="ECO:0000256" key="4">
    <source>
        <dbReference type="ARBA" id="ARBA00022741"/>
    </source>
</evidence>
<dbReference type="InterPro" id="IPR024434">
    <property type="entry name" value="TSCPD_dom"/>
</dbReference>
<evidence type="ECO:0000256" key="5">
    <source>
        <dbReference type="ARBA" id="ARBA00047754"/>
    </source>
</evidence>
<keyword evidence="3" id="KW-0237">DNA synthesis</keyword>
<feature type="region of interest" description="Disordered" evidence="6">
    <location>
        <begin position="429"/>
        <end position="464"/>
    </location>
</feature>
<gene>
    <name evidence="8" type="ORF">OL599_07560</name>
</gene>
<protein>
    <recommendedName>
        <fullName evidence="2">ribonucleoside-diphosphate reductase</fullName>
        <ecNumber evidence="2">1.17.4.1</ecNumber>
    </recommendedName>
</protein>
<name>A0AA42CGY4_9PROT</name>
<comment type="caution">
    <text evidence="8">The sequence shown here is derived from an EMBL/GenBank/DDBJ whole genome shotgun (WGS) entry which is preliminary data.</text>
</comment>